<dbReference type="AlphaFoldDB" id="A0A517QYY1"/>
<evidence type="ECO:0000256" key="5">
    <source>
        <dbReference type="ARBA" id="ARBA00023136"/>
    </source>
</evidence>
<feature type="transmembrane region" description="Helical" evidence="7">
    <location>
        <begin position="258"/>
        <end position="280"/>
    </location>
</feature>
<feature type="compositionally biased region" description="Basic and acidic residues" evidence="6">
    <location>
        <begin position="761"/>
        <end position="785"/>
    </location>
</feature>
<keyword evidence="5 7" id="KW-0472">Membrane</keyword>
<keyword evidence="2" id="KW-1003">Cell membrane</keyword>
<feature type="transmembrane region" description="Helical" evidence="7">
    <location>
        <begin position="621"/>
        <end position="641"/>
    </location>
</feature>
<sequence>MSTEPATVNPVRQTLEALAIVVAMLAALVFALLQFGGLESDNDVGKWLPANDPQARILEWTRRHFPSEDRIFVTWAGSSLGDARGQRFEAALEKIDGVIDVTTPTELVDRMTDIGVDEDEALDRLEGLLVGKAGRSPVAYSVALDEENESLETEQILDAIRDAAAAADIPSDQLHMGGTRVAGTELDRFVHQAEWNRDVPAWMLWKKSPLGFSALFSAILAVVLLRQIVLAGLVLFVTLSATIMTVAIVPLSGATMNMVLIVMPSLLMVLTLSASIHVANYWKHAALTDRATAPEVARREAAVPCALASMTTAIGLASLGTSPLTPVRHFGLYSAAGCFISLICSLVVLPALIRLLPVGRPRGVTRVSDHFSAFGTRIAQHAVPVSLTCLALFGIAALGMTRFHTETKVIHYFPTDSRIIADYRFIEDELTGIIPVEVVVRFTPEATQEIPFIERVEIVREVERSVSSHPDVTGTLALPDFLRGAENRSIGYNVRLRRMEASIAENDDAEAGQFVTLAREDAIGPQEELLANRGDELWQITAQVKILSDLNYASLTGDLTGRIDDVFSRYTGVSGIVTGTVPLFLRTQQAVLESLIKSFGIAFAVIALLMMVMLRSVGGGVLTMLPNLLPVGLVFGTISWFGLATDIGTMITASVALGIAVDGTLHLITWFRRHLDENGGDRPAAIASAMSHCGPAMWQTSLIVSAGLMMLVFADLLLILRFGWLMASLVGAALIADLVYLPSLLCGPLGRWIVPHRRSASTHDDMKQPDAGEQQIDHAESSISR</sequence>
<feature type="region of interest" description="Disordered" evidence="6">
    <location>
        <begin position="760"/>
        <end position="785"/>
    </location>
</feature>
<reference evidence="9 10" key="1">
    <citation type="submission" date="2019-02" db="EMBL/GenBank/DDBJ databases">
        <title>Deep-cultivation of Planctomycetes and their phenomic and genomic characterization uncovers novel biology.</title>
        <authorList>
            <person name="Wiegand S."/>
            <person name="Jogler M."/>
            <person name="Boedeker C."/>
            <person name="Pinto D."/>
            <person name="Vollmers J."/>
            <person name="Rivas-Marin E."/>
            <person name="Kohn T."/>
            <person name="Peeters S.H."/>
            <person name="Heuer A."/>
            <person name="Rast P."/>
            <person name="Oberbeckmann S."/>
            <person name="Bunk B."/>
            <person name="Jeske O."/>
            <person name="Meyerdierks A."/>
            <person name="Storesund J.E."/>
            <person name="Kallscheuer N."/>
            <person name="Luecker S."/>
            <person name="Lage O.M."/>
            <person name="Pohl T."/>
            <person name="Merkel B.J."/>
            <person name="Hornburger P."/>
            <person name="Mueller R.-W."/>
            <person name="Bruemmer F."/>
            <person name="Labrenz M."/>
            <person name="Spormann A.M."/>
            <person name="Op den Camp H."/>
            <person name="Overmann J."/>
            <person name="Amann R."/>
            <person name="Jetten M.S.M."/>
            <person name="Mascher T."/>
            <person name="Medema M.H."/>
            <person name="Devos D.P."/>
            <person name="Kaster A.-K."/>
            <person name="Ovreas L."/>
            <person name="Rohde M."/>
            <person name="Galperin M.Y."/>
            <person name="Jogler C."/>
        </authorList>
    </citation>
    <scope>NUCLEOTIDE SEQUENCE [LARGE SCALE GENOMIC DNA]</scope>
    <source>
        <strain evidence="9 10">Pan189</strain>
    </source>
</reference>
<dbReference type="PANTHER" id="PTHR33406:SF12">
    <property type="entry name" value="BLR2997 PROTEIN"/>
    <property type="match status" value="1"/>
</dbReference>
<organism evidence="9 10">
    <name type="scientific">Stratiformator vulcanicus</name>
    <dbReference type="NCBI Taxonomy" id="2527980"/>
    <lineage>
        <taxon>Bacteria</taxon>
        <taxon>Pseudomonadati</taxon>
        <taxon>Planctomycetota</taxon>
        <taxon>Planctomycetia</taxon>
        <taxon>Planctomycetales</taxon>
        <taxon>Planctomycetaceae</taxon>
        <taxon>Stratiformator</taxon>
    </lineage>
</organism>
<dbReference type="Gene3D" id="1.20.1640.10">
    <property type="entry name" value="Multidrug efflux transporter AcrB transmembrane domain"/>
    <property type="match status" value="2"/>
</dbReference>
<feature type="transmembrane region" description="Helical" evidence="7">
    <location>
        <begin position="595"/>
        <end position="614"/>
    </location>
</feature>
<name>A0A517QYY1_9PLAN</name>
<evidence type="ECO:0000256" key="7">
    <source>
        <dbReference type="SAM" id="Phobius"/>
    </source>
</evidence>
<evidence type="ECO:0000313" key="9">
    <source>
        <dbReference type="EMBL" id="QDT36841.1"/>
    </source>
</evidence>
<dbReference type="InterPro" id="IPR000731">
    <property type="entry name" value="SSD"/>
</dbReference>
<protein>
    <submittedName>
        <fullName evidence="9">MMPL family protein</fullName>
    </submittedName>
</protein>
<dbReference type="KEGG" id="svp:Pan189_12040"/>
<feature type="transmembrane region" description="Helical" evidence="7">
    <location>
        <begin position="726"/>
        <end position="749"/>
    </location>
</feature>
<gene>
    <name evidence="9" type="ORF">Pan189_12040</name>
</gene>
<evidence type="ECO:0000256" key="2">
    <source>
        <dbReference type="ARBA" id="ARBA00022475"/>
    </source>
</evidence>
<dbReference type="InterPro" id="IPR050545">
    <property type="entry name" value="Mycobact_MmpL"/>
</dbReference>
<dbReference type="OrthoDB" id="2112773at2"/>
<keyword evidence="10" id="KW-1185">Reference proteome</keyword>
<keyword evidence="3 7" id="KW-0812">Transmembrane</keyword>
<dbReference type="SUPFAM" id="SSF82866">
    <property type="entry name" value="Multidrug efflux transporter AcrB transmembrane domain"/>
    <property type="match status" value="2"/>
</dbReference>
<evidence type="ECO:0000259" key="8">
    <source>
        <dbReference type="PROSITE" id="PS50156"/>
    </source>
</evidence>
<dbReference type="EMBL" id="CP036268">
    <property type="protein sequence ID" value="QDT36841.1"/>
    <property type="molecule type" value="Genomic_DNA"/>
</dbReference>
<feature type="transmembrane region" description="Helical" evidence="7">
    <location>
        <begin position="700"/>
        <end position="720"/>
    </location>
</feature>
<accession>A0A517QYY1</accession>
<dbReference type="PROSITE" id="PS50156">
    <property type="entry name" value="SSD"/>
    <property type="match status" value="1"/>
</dbReference>
<evidence type="ECO:0000313" key="10">
    <source>
        <dbReference type="Proteomes" id="UP000317318"/>
    </source>
</evidence>
<dbReference type="Pfam" id="PF03176">
    <property type="entry name" value="MMPL"/>
    <property type="match status" value="1"/>
</dbReference>
<dbReference type="Proteomes" id="UP000317318">
    <property type="component" value="Chromosome"/>
</dbReference>
<dbReference type="InterPro" id="IPR004869">
    <property type="entry name" value="MMPL_dom"/>
</dbReference>
<dbReference type="PANTHER" id="PTHR33406">
    <property type="entry name" value="MEMBRANE PROTEIN MJ1562-RELATED"/>
    <property type="match status" value="1"/>
</dbReference>
<feature type="transmembrane region" description="Helical" evidence="7">
    <location>
        <begin position="17"/>
        <end position="38"/>
    </location>
</feature>
<comment type="subcellular location">
    <subcellularLocation>
        <location evidence="1">Cell membrane</location>
        <topology evidence="1">Multi-pass membrane protein</topology>
    </subcellularLocation>
</comment>
<evidence type="ECO:0000256" key="4">
    <source>
        <dbReference type="ARBA" id="ARBA00022989"/>
    </source>
</evidence>
<feature type="domain" description="SSD" evidence="8">
    <location>
        <begin position="227"/>
        <end position="355"/>
    </location>
</feature>
<dbReference type="GO" id="GO:0005886">
    <property type="term" value="C:plasma membrane"/>
    <property type="evidence" value="ECO:0007669"/>
    <property type="project" value="UniProtKB-SubCell"/>
</dbReference>
<feature type="transmembrane region" description="Helical" evidence="7">
    <location>
        <begin position="378"/>
        <end position="400"/>
    </location>
</feature>
<evidence type="ECO:0000256" key="6">
    <source>
        <dbReference type="SAM" id="MobiDB-lite"/>
    </source>
</evidence>
<keyword evidence="4 7" id="KW-1133">Transmembrane helix</keyword>
<feature type="transmembrane region" description="Helical" evidence="7">
    <location>
        <begin position="332"/>
        <end position="357"/>
    </location>
</feature>
<evidence type="ECO:0000256" key="1">
    <source>
        <dbReference type="ARBA" id="ARBA00004651"/>
    </source>
</evidence>
<dbReference type="RefSeq" id="WP_145363013.1">
    <property type="nucleotide sequence ID" value="NZ_CP036268.1"/>
</dbReference>
<evidence type="ECO:0000256" key="3">
    <source>
        <dbReference type="ARBA" id="ARBA00022692"/>
    </source>
</evidence>
<feature type="transmembrane region" description="Helical" evidence="7">
    <location>
        <begin position="647"/>
        <end position="668"/>
    </location>
</feature>
<proteinExistence type="predicted"/>